<organism evidence="3 4">
    <name type="scientific">Canna indica</name>
    <name type="common">Indian-shot</name>
    <dbReference type="NCBI Taxonomy" id="4628"/>
    <lineage>
        <taxon>Eukaryota</taxon>
        <taxon>Viridiplantae</taxon>
        <taxon>Streptophyta</taxon>
        <taxon>Embryophyta</taxon>
        <taxon>Tracheophyta</taxon>
        <taxon>Spermatophyta</taxon>
        <taxon>Magnoliopsida</taxon>
        <taxon>Liliopsida</taxon>
        <taxon>Zingiberales</taxon>
        <taxon>Cannaceae</taxon>
        <taxon>Canna</taxon>
    </lineage>
</organism>
<evidence type="ECO:0000256" key="2">
    <source>
        <dbReference type="ARBA" id="ARBA00022737"/>
    </source>
</evidence>
<evidence type="ECO:0000313" key="4">
    <source>
        <dbReference type="Proteomes" id="UP001327560"/>
    </source>
</evidence>
<keyword evidence="2" id="KW-0677">Repeat</keyword>
<evidence type="ECO:0000256" key="1">
    <source>
        <dbReference type="ARBA" id="ARBA00022574"/>
    </source>
</evidence>
<dbReference type="InterPro" id="IPR048720">
    <property type="entry name" value="PROPPIN"/>
</dbReference>
<reference evidence="3 4" key="1">
    <citation type="submission" date="2023-10" db="EMBL/GenBank/DDBJ databases">
        <title>Chromosome-scale genome assembly provides insights into flower coloration mechanisms of Canna indica.</title>
        <authorList>
            <person name="Li C."/>
        </authorList>
    </citation>
    <scope>NUCLEOTIDE SEQUENCE [LARGE SCALE GENOMIC DNA]</scope>
    <source>
        <tissue evidence="3">Flower</tissue>
    </source>
</reference>
<evidence type="ECO:0000313" key="3">
    <source>
        <dbReference type="EMBL" id="WOL13712.1"/>
    </source>
</evidence>
<proteinExistence type="predicted"/>
<accession>A0AAQ3KY15</accession>
<name>A0AAQ3KY15_9LILI</name>
<dbReference type="AlphaFoldDB" id="A0AAQ3KY15"/>
<dbReference type="SUPFAM" id="SSF50978">
    <property type="entry name" value="WD40 repeat-like"/>
    <property type="match status" value="1"/>
</dbReference>
<protein>
    <submittedName>
        <fullName evidence="3">Autophagy-related protein</fullName>
    </submittedName>
</protein>
<sequence>MTKIINAHDSQLSCMTLTLDGLLLATSSTKGTLIRIFNAMDGTQLQEAPELLTILFNIGSRIFLLELPSILDGTARLKAQAQDHSKATLARNEHGRLGSCKGDFLKPKQL</sequence>
<dbReference type="EMBL" id="CP136896">
    <property type="protein sequence ID" value="WOL13712.1"/>
    <property type="molecule type" value="Genomic_DNA"/>
</dbReference>
<dbReference type="Proteomes" id="UP001327560">
    <property type="component" value="Chromosome 7"/>
</dbReference>
<dbReference type="InterPro" id="IPR036322">
    <property type="entry name" value="WD40_repeat_dom_sf"/>
</dbReference>
<gene>
    <name evidence="3" type="ORF">Cni_G22489</name>
</gene>
<dbReference type="PANTHER" id="PTHR11227">
    <property type="entry name" value="WD-REPEAT PROTEIN INTERACTING WITH PHOSPHOINOSIDES WIPI -RELATED"/>
    <property type="match status" value="1"/>
</dbReference>
<keyword evidence="1" id="KW-0853">WD repeat</keyword>
<keyword evidence="4" id="KW-1185">Reference proteome</keyword>